<reference evidence="5 6" key="1">
    <citation type="submission" date="2018-05" db="EMBL/GenBank/DDBJ databases">
        <title>Genomic Encyclopedia of Type Strains, Phase IV (KMG-IV): sequencing the most valuable type-strain genomes for metagenomic binning, comparative biology and taxonomic classification.</title>
        <authorList>
            <person name="Goeker M."/>
        </authorList>
    </citation>
    <scope>NUCLEOTIDE SEQUENCE [LARGE SCALE GENOMIC DNA]</scope>
    <source>
        <strain evidence="5 6">DSM 19792</strain>
    </source>
</reference>
<dbReference type="InterPro" id="IPR055066">
    <property type="entry name" value="AASDHPPT_N"/>
</dbReference>
<dbReference type="EMBL" id="QJKB01000001">
    <property type="protein sequence ID" value="PXX46798.1"/>
    <property type="molecule type" value="Genomic_DNA"/>
</dbReference>
<protein>
    <submittedName>
        <fullName evidence="5">4'-phosphopantetheinyl transferase superfamily protein</fullName>
    </submittedName>
</protein>
<dbReference type="Pfam" id="PF22624">
    <property type="entry name" value="AASDHPPT_N"/>
    <property type="match status" value="1"/>
</dbReference>
<evidence type="ECO:0000313" key="5">
    <source>
        <dbReference type="EMBL" id="PXX46798.1"/>
    </source>
</evidence>
<accession>A0A318JB73</accession>
<sequence length="204" mass="22877">MAETCSLDMLDQAELARYHAYVFEADRQRHLLAHSLKRQILACLTSKTPASLKFHTGHGGKPCLASEEVHFNISHSGNWVALAFSADRPIGIDIEQARDLDYKSLLTQIAHPQDTLPLCDSRKEQQFLASWSMKEAVAKCSGEGLSIDFPSLRLSPGGSDNYICTRSDATWHVFHLIHEDTHLAVASPQPDQRLRFIQVEMVPR</sequence>
<feature type="domain" description="4'-phosphopantetheinyl transferase N-terminal" evidence="4">
    <location>
        <begin position="6"/>
        <end position="83"/>
    </location>
</feature>
<keyword evidence="2 5" id="KW-0808">Transferase</keyword>
<evidence type="ECO:0000259" key="4">
    <source>
        <dbReference type="Pfam" id="PF22624"/>
    </source>
</evidence>
<proteinExistence type="inferred from homology"/>
<evidence type="ECO:0000259" key="3">
    <source>
        <dbReference type="Pfam" id="PF01648"/>
    </source>
</evidence>
<name>A0A318JB73_9BURK</name>
<dbReference type="GO" id="GO:0005829">
    <property type="term" value="C:cytosol"/>
    <property type="evidence" value="ECO:0007669"/>
    <property type="project" value="TreeGrafter"/>
</dbReference>
<dbReference type="Gene3D" id="3.90.470.20">
    <property type="entry name" value="4'-phosphopantetheinyl transferase domain"/>
    <property type="match status" value="2"/>
</dbReference>
<gene>
    <name evidence="5" type="ORF">DFR42_101374</name>
</gene>
<evidence type="ECO:0000256" key="1">
    <source>
        <dbReference type="ARBA" id="ARBA00010990"/>
    </source>
</evidence>
<evidence type="ECO:0000313" key="6">
    <source>
        <dbReference type="Proteomes" id="UP000247792"/>
    </source>
</evidence>
<dbReference type="GO" id="GO:0008897">
    <property type="term" value="F:holo-[acyl-carrier-protein] synthase activity"/>
    <property type="evidence" value="ECO:0007669"/>
    <property type="project" value="InterPro"/>
</dbReference>
<dbReference type="Pfam" id="PF01648">
    <property type="entry name" value="ACPS"/>
    <property type="match status" value="1"/>
</dbReference>
<dbReference type="GO" id="GO:0000287">
    <property type="term" value="F:magnesium ion binding"/>
    <property type="evidence" value="ECO:0007669"/>
    <property type="project" value="InterPro"/>
</dbReference>
<dbReference type="InterPro" id="IPR037143">
    <property type="entry name" value="4-PPantetheinyl_Trfase_dom_sf"/>
</dbReference>
<dbReference type="InterPro" id="IPR008278">
    <property type="entry name" value="4-PPantetheinyl_Trfase_dom"/>
</dbReference>
<comment type="caution">
    <text evidence="5">The sequence shown here is derived from an EMBL/GenBank/DDBJ whole genome shotgun (WGS) entry which is preliminary data.</text>
</comment>
<keyword evidence="6" id="KW-1185">Reference proteome</keyword>
<evidence type="ECO:0000256" key="2">
    <source>
        <dbReference type="ARBA" id="ARBA00022679"/>
    </source>
</evidence>
<dbReference type="AlphaFoldDB" id="A0A318JB73"/>
<dbReference type="InterPro" id="IPR050559">
    <property type="entry name" value="P-Pant_transferase_sf"/>
</dbReference>
<dbReference type="GO" id="GO:0019878">
    <property type="term" value="P:lysine biosynthetic process via aminoadipic acid"/>
    <property type="evidence" value="ECO:0007669"/>
    <property type="project" value="TreeGrafter"/>
</dbReference>
<feature type="domain" description="4'-phosphopantetheinyl transferase" evidence="3">
    <location>
        <begin position="89"/>
        <end position="185"/>
    </location>
</feature>
<dbReference type="PANTHER" id="PTHR12215:SF10">
    <property type="entry name" value="L-AMINOADIPATE-SEMIALDEHYDE DEHYDROGENASE-PHOSPHOPANTETHEINYL TRANSFERASE"/>
    <property type="match status" value="1"/>
</dbReference>
<dbReference type="Proteomes" id="UP000247792">
    <property type="component" value="Unassembled WGS sequence"/>
</dbReference>
<dbReference type="PANTHER" id="PTHR12215">
    <property type="entry name" value="PHOSPHOPANTETHEINE TRANSFERASE"/>
    <property type="match status" value="1"/>
</dbReference>
<organism evidence="5 6">
    <name type="scientific">Undibacterium pigrum</name>
    <dbReference type="NCBI Taxonomy" id="401470"/>
    <lineage>
        <taxon>Bacteria</taxon>
        <taxon>Pseudomonadati</taxon>
        <taxon>Pseudomonadota</taxon>
        <taxon>Betaproteobacteria</taxon>
        <taxon>Burkholderiales</taxon>
        <taxon>Oxalobacteraceae</taxon>
        <taxon>Undibacterium</taxon>
    </lineage>
</organism>
<dbReference type="SUPFAM" id="SSF56214">
    <property type="entry name" value="4'-phosphopantetheinyl transferase"/>
    <property type="match status" value="2"/>
</dbReference>
<comment type="similarity">
    <text evidence="1">Belongs to the P-Pant transferase superfamily. Gsp/Sfp/HetI/AcpT family.</text>
</comment>